<evidence type="ECO:0000313" key="1">
    <source>
        <dbReference type="EMBL" id="OWR49297.1"/>
    </source>
</evidence>
<dbReference type="Proteomes" id="UP000007151">
    <property type="component" value="Unassembled WGS sequence"/>
</dbReference>
<name>A0A212F6E0_DANPL</name>
<reference evidence="1 2" key="1">
    <citation type="journal article" date="2011" name="Cell">
        <title>The monarch butterfly genome yields insights into long-distance migration.</title>
        <authorList>
            <person name="Zhan S."/>
            <person name="Merlin C."/>
            <person name="Boore J.L."/>
            <person name="Reppert S.M."/>
        </authorList>
    </citation>
    <scope>NUCLEOTIDE SEQUENCE [LARGE SCALE GENOMIC DNA]</scope>
    <source>
        <strain evidence="1">F-2</strain>
    </source>
</reference>
<dbReference type="AlphaFoldDB" id="A0A212F6E0"/>
<comment type="caution">
    <text evidence="1">The sequence shown here is derived from an EMBL/GenBank/DDBJ whole genome shotgun (WGS) entry which is preliminary data.</text>
</comment>
<sequence>MERRIRRKKRMPGELASSTDAGLTLRAELQKDMLECLADSILNSKQE</sequence>
<keyword evidence="2" id="KW-1185">Reference proteome</keyword>
<accession>A0A212F6E0</accession>
<protein>
    <submittedName>
        <fullName evidence="1">Uncharacterized protein</fullName>
    </submittedName>
</protein>
<proteinExistence type="predicted"/>
<evidence type="ECO:0000313" key="2">
    <source>
        <dbReference type="Proteomes" id="UP000007151"/>
    </source>
</evidence>
<gene>
    <name evidence="1" type="ORF">KGM_212878</name>
</gene>
<organism evidence="1 2">
    <name type="scientific">Danaus plexippus plexippus</name>
    <dbReference type="NCBI Taxonomy" id="278856"/>
    <lineage>
        <taxon>Eukaryota</taxon>
        <taxon>Metazoa</taxon>
        <taxon>Ecdysozoa</taxon>
        <taxon>Arthropoda</taxon>
        <taxon>Hexapoda</taxon>
        <taxon>Insecta</taxon>
        <taxon>Pterygota</taxon>
        <taxon>Neoptera</taxon>
        <taxon>Endopterygota</taxon>
        <taxon>Lepidoptera</taxon>
        <taxon>Glossata</taxon>
        <taxon>Ditrysia</taxon>
        <taxon>Papilionoidea</taxon>
        <taxon>Nymphalidae</taxon>
        <taxon>Danainae</taxon>
        <taxon>Danaini</taxon>
        <taxon>Danaina</taxon>
        <taxon>Danaus</taxon>
        <taxon>Danaus</taxon>
    </lineage>
</organism>
<dbReference type="InParanoid" id="A0A212F6E0"/>
<dbReference type="KEGG" id="dpl:KGM_212878"/>
<dbReference type="EMBL" id="AGBW02010046">
    <property type="protein sequence ID" value="OWR49297.1"/>
    <property type="molecule type" value="Genomic_DNA"/>
</dbReference>